<name>A0A1X0JEJ7_9MYCO</name>
<dbReference type="PANTHER" id="PTHR43591">
    <property type="entry name" value="METHYLTRANSFERASE"/>
    <property type="match status" value="1"/>
</dbReference>
<dbReference type="CDD" id="cd02440">
    <property type="entry name" value="AdoMet_MTases"/>
    <property type="match status" value="1"/>
</dbReference>
<evidence type="ECO:0000259" key="1">
    <source>
        <dbReference type="Pfam" id="PF08241"/>
    </source>
</evidence>
<evidence type="ECO:0000313" key="2">
    <source>
        <dbReference type="EMBL" id="ORB60667.1"/>
    </source>
</evidence>
<organism evidence="2 3">
    <name type="scientific">Mycolicibacterium tusciae</name>
    <dbReference type="NCBI Taxonomy" id="75922"/>
    <lineage>
        <taxon>Bacteria</taxon>
        <taxon>Bacillati</taxon>
        <taxon>Actinomycetota</taxon>
        <taxon>Actinomycetes</taxon>
        <taxon>Mycobacteriales</taxon>
        <taxon>Mycobacteriaceae</taxon>
        <taxon>Mycolicibacterium</taxon>
    </lineage>
</organism>
<dbReference type="PANTHER" id="PTHR43591:SF78">
    <property type="entry name" value="SLR0407 PROTEIN"/>
    <property type="match status" value="1"/>
</dbReference>
<proteinExistence type="predicted"/>
<evidence type="ECO:0000313" key="3">
    <source>
        <dbReference type="Proteomes" id="UP000192411"/>
    </source>
</evidence>
<dbReference type="Proteomes" id="UP000192411">
    <property type="component" value="Unassembled WGS sequence"/>
</dbReference>
<sequence>MSTDDVYPLGYQRVDASPDPGVLLAGMIANAGWSATVDLRAWERDHLRLTTGDRLLDVGCGLGDAARALADDLGPTGEVIGLDASAAMLDAARLSWDAACPARFAVGDAQALDVPSGSFDVARSERVLQWLPDPQAAVTELARVLRSGGRLSLIDTDWGSLRLDVGADDLADAVRRTVGVERARPSRIGRRLPDLARAAGFREIVSTQATQVWSSWDPDSSPAPDGCFSMRELAQDVIDAGELDANELDRFVTTAHDAARQGRFTMSLTMHAVAAARV</sequence>
<accession>A0A1X0JEJ7</accession>
<keyword evidence="3" id="KW-1185">Reference proteome</keyword>
<dbReference type="InterPro" id="IPR013216">
    <property type="entry name" value="Methyltransf_11"/>
</dbReference>
<dbReference type="AlphaFoldDB" id="A0A1X0JEJ7"/>
<gene>
    <name evidence="2" type="ORF">BST47_29565</name>
</gene>
<comment type="caution">
    <text evidence="2">The sequence shown here is derived from an EMBL/GenBank/DDBJ whole genome shotgun (WGS) entry which is preliminary data.</text>
</comment>
<protein>
    <recommendedName>
        <fullName evidence="1">Methyltransferase type 11 domain-containing protein</fullName>
    </recommendedName>
</protein>
<dbReference type="EMBL" id="MVIM01000034">
    <property type="protein sequence ID" value="ORB60667.1"/>
    <property type="molecule type" value="Genomic_DNA"/>
</dbReference>
<dbReference type="OrthoDB" id="3636702at2"/>
<dbReference type="SUPFAM" id="SSF53335">
    <property type="entry name" value="S-adenosyl-L-methionine-dependent methyltransferases"/>
    <property type="match status" value="1"/>
</dbReference>
<reference evidence="2 3" key="1">
    <citation type="submission" date="2017-02" db="EMBL/GenBank/DDBJ databases">
        <title>The new phylogeny of genus Mycobacterium.</title>
        <authorList>
            <person name="Tortoli E."/>
            <person name="Trovato A."/>
            <person name="Cirillo D.M."/>
        </authorList>
    </citation>
    <scope>NUCLEOTIDE SEQUENCE [LARGE SCALE GENOMIC DNA]</scope>
    <source>
        <strain evidence="2 3">DSM 44338</strain>
    </source>
</reference>
<feature type="domain" description="Methyltransferase type 11" evidence="1">
    <location>
        <begin position="56"/>
        <end position="152"/>
    </location>
</feature>
<dbReference type="STRING" id="75922.BST47_29565"/>
<dbReference type="InterPro" id="IPR029063">
    <property type="entry name" value="SAM-dependent_MTases_sf"/>
</dbReference>
<dbReference type="GO" id="GO:0008757">
    <property type="term" value="F:S-adenosylmethionine-dependent methyltransferase activity"/>
    <property type="evidence" value="ECO:0007669"/>
    <property type="project" value="InterPro"/>
</dbReference>
<dbReference type="RefSeq" id="WP_083129309.1">
    <property type="nucleotide sequence ID" value="NZ_MVIM01000034.1"/>
</dbReference>
<dbReference type="Gene3D" id="3.40.50.150">
    <property type="entry name" value="Vaccinia Virus protein VP39"/>
    <property type="match status" value="1"/>
</dbReference>
<dbReference type="Pfam" id="PF08241">
    <property type="entry name" value="Methyltransf_11"/>
    <property type="match status" value="1"/>
</dbReference>